<feature type="transmembrane region" description="Helical" evidence="1">
    <location>
        <begin position="56"/>
        <end position="79"/>
    </location>
</feature>
<proteinExistence type="predicted"/>
<protein>
    <submittedName>
        <fullName evidence="2">Uncharacterized protein</fullName>
    </submittedName>
</protein>
<sequence>TYGRRRGGETEVQILLFGRGIPFHKDFRYQDTIREMELILVGDSPHLTDFGTLNGALVFFADFLLQLNSILGLLFLMMIPEDQQSYIRSMSLCTLKNSKVNRELQTRFCILGLLLRKGAKSGNFLWSYDGTKRKGLT</sequence>
<evidence type="ECO:0000313" key="3">
    <source>
        <dbReference type="Proteomes" id="UP000499080"/>
    </source>
</evidence>
<evidence type="ECO:0000256" key="1">
    <source>
        <dbReference type="SAM" id="Phobius"/>
    </source>
</evidence>
<dbReference type="AlphaFoldDB" id="A0A4Y2EBQ7"/>
<organism evidence="2 3">
    <name type="scientific">Araneus ventricosus</name>
    <name type="common">Orbweaver spider</name>
    <name type="synonym">Epeira ventricosa</name>
    <dbReference type="NCBI Taxonomy" id="182803"/>
    <lineage>
        <taxon>Eukaryota</taxon>
        <taxon>Metazoa</taxon>
        <taxon>Ecdysozoa</taxon>
        <taxon>Arthropoda</taxon>
        <taxon>Chelicerata</taxon>
        <taxon>Arachnida</taxon>
        <taxon>Araneae</taxon>
        <taxon>Araneomorphae</taxon>
        <taxon>Entelegynae</taxon>
        <taxon>Araneoidea</taxon>
        <taxon>Araneidae</taxon>
        <taxon>Araneus</taxon>
    </lineage>
</organism>
<keyword evidence="3" id="KW-1185">Reference proteome</keyword>
<dbReference type="Proteomes" id="UP000499080">
    <property type="component" value="Unassembled WGS sequence"/>
</dbReference>
<name>A0A4Y2EBQ7_ARAVE</name>
<feature type="non-terminal residue" evidence="2">
    <location>
        <position position="1"/>
    </location>
</feature>
<keyword evidence="1" id="KW-1133">Transmembrane helix</keyword>
<reference evidence="2 3" key="1">
    <citation type="journal article" date="2019" name="Sci. Rep.">
        <title>Orb-weaving spider Araneus ventricosus genome elucidates the spidroin gene catalogue.</title>
        <authorList>
            <person name="Kono N."/>
            <person name="Nakamura H."/>
            <person name="Ohtoshi R."/>
            <person name="Moran D.A.P."/>
            <person name="Shinohara A."/>
            <person name="Yoshida Y."/>
            <person name="Fujiwara M."/>
            <person name="Mori M."/>
            <person name="Tomita M."/>
            <person name="Arakawa K."/>
        </authorList>
    </citation>
    <scope>NUCLEOTIDE SEQUENCE [LARGE SCALE GENOMIC DNA]</scope>
</reference>
<dbReference type="EMBL" id="BGPR01092265">
    <property type="protein sequence ID" value="GBM26570.1"/>
    <property type="molecule type" value="Genomic_DNA"/>
</dbReference>
<gene>
    <name evidence="2" type="ORF">AVEN_1642_1</name>
</gene>
<comment type="caution">
    <text evidence="2">The sequence shown here is derived from an EMBL/GenBank/DDBJ whole genome shotgun (WGS) entry which is preliminary data.</text>
</comment>
<keyword evidence="1" id="KW-0472">Membrane</keyword>
<evidence type="ECO:0000313" key="2">
    <source>
        <dbReference type="EMBL" id="GBM26570.1"/>
    </source>
</evidence>
<accession>A0A4Y2EBQ7</accession>
<keyword evidence="1" id="KW-0812">Transmembrane</keyword>